<keyword evidence="1" id="KW-1133">Transmembrane helix</keyword>
<dbReference type="AlphaFoldDB" id="A0A075FLY7"/>
<feature type="transmembrane region" description="Helical" evidence="1">
    <location>
        <begin position="16"/>
        <end position="35"/>
    </location>
</feature>
<dbReference type="Gene3D" id="2.60.40.1820">
    <property type="match status" value="1"/>
</dbReference>
<keyword evidence="1" id="KW-0472">Membrane</keyword>
<reference evidence="2" key="1">
    <citation type="journal article" date="2014" name="Genome Biol. Evol.">
        <title>Pangenome evidence for extensive interdomain horizontal transfer affecting lineage core and shell genes in uncultured planktonic thaumarchaeota and euryarchaeota.</title>
        <authorList>
            <person name="Deschamps P."/>
            <person name="Zivanovic Y."/>
            <person name="Moreira D."/>
            <person name="Rodriguez-Valera F."/>
            <person name="Lopez-Garcia P."/>
        </authorList>
    </citation>
    <scope>NUCLEOTIDE SEQUENCE</scope>
</reference>
<dbReference type="EMBL" id="KF900311">
    <property type="protein sequence ID" value="AIE90476.1"/>
    <property type="molecule type" value="Genomic_DNA"/>
</dbReference>
<name>A0A075FLY7_9ARCH</name>
<organism evidence="2">
    <name type="scientific">uncultured marine thaumarchaeote AD1000_04_C02</name>
    <dbReference type="NCBI Taxonomy" id="1455881"/>
    <lineage>
        <taxon>Archaea</taxon>
        <taxon>Nitrososphaerota</taxon>
        <taxon>environmental samples</taxon>
    </lineage>
</organism>
<evidence type="ECO:0000256" key="1">
    <source>
        <dbReference type="SAM" id="Phobius"/>
    </source>
</evidence>
<evidence type="ECO:0000313" key="2">
    <source>
        <dbReference type="EMBL" id="AIE90476.1"/>
    </source>
</evidence>
<proteinExistence type="predicted"/>
<sequence>MYEKGKNDLLIKPTKIIVYIAIGALFAFMGGIVYYSTLDFPELEKSELELLSVDVVEIDSIENRMYLELVFGVTNYGDRTVTVPVISYELFANGKSLGSSSYSVEDIPLNGRALMLSGMQVPLVGEITINLTDDIKDIYEAIAAGESLDYRVTGQYTIETAWQVVDMPFDSSL</sequence>
<evidence type="ECO:0008006" key="3">
    <source>
        <dbReference type="Google" id="ProtNLM"/>
    </source>
</evidence>
<protein>
    <recommendedName>
        <fullName evidence="3">Late embryogenesis abundant protein LEA-2 subgroup domain-containing protein</fullName>
    </recommendedName>
</protein>
<dbReference type="SUPFAM" id="SSF117070">
    <property type="entry name" value="LEA14-like"/>
    <property type="match status" value="1"/>
</dbReference>
<keyword evidence="1" id="KW-0812">Transmembrane</keyword>
<accession>A0A075FLY7</accession>